<dbReference type="SUPFAM" id="SSF52266">
    <property type="entry name" value="SGNH hydrolase"/>
    <property type="match status" value="1"/>
</dbReference>
<organism evidence="2 3">
    <name type="scientific">Asanoa siamensis</name>
    <dbReference type="NCBI Taxonomy" id="926357"/>
    <lineage>
        <taxon>Bacteria</taxon>
        <taxon>Bacillati</taxon>
        <taxon>Actinomycetota</taxon>
        <taxon>Actinomycetes</taxon>
        <taxon>Micromonosporales</taxon>
        <taxon>Micromonosporaceae</taxon>
        <taxon>Asanoa</taxon>
    </lineage>
</organism>
<dbReference type="EMBL" id="BONE01000019">
    <property type="protein sequence ID" value="GIF73301.1"/>
    <property type="molecule type" value="Genomic_DNA"/>
</dbReference>
<keyword evidence="3" id="KW-1185">Reference proteome</keyword>
<dbReference type="InterPro" id="IPR053140">
    <property type="entry name" value="GDSL_Rv0518-like"/>
</dbReference>
<dbReference type="PANTHER" id="PTHR43784:SF2">
    <property type="entry name" value="GDSL-LIKE LIPASE_ACYLHYDROLASE, PUTATIVE (AFU_ORTHOLOGUE AFUA_2G00820)-RELATED"/>
    <property type="match status" value="1"/>
</dbReference>
<dbReference type="InterPro" id="IPR013830">
    <property type="entry name" value="SGNH_hydro"/>
</dbReference>
<evidence type="ECO:0000313" key="3">
    <source>
        <dbReference type="Proteomes" id="UP000604117"/>
    </source>
</evidence>
<dbReference type="Gene3D" id="3.40.50.1110">
    <property type="entry name" value="SGNH hydrolase"/>
    <property type="match status" value="1"/>
</dbReference>
<name>A0ABQ4CPS0_9ACTN</name>
<dbReference type="Pfam" id="PF13472">
    <property type="entry name" value="Lipase_GDSL_2"/>
    <property type="match status" value="1"/>
</dbReference>
<sequence>MIWTAGFRTAVIDPHGLLQFGEPRGFADQTLSQPLHMAGGGDAFRVRLTNLYGRSPLTIGAATASTGGGQRAVTFGGAGRVVVAPGEEIVSDQVDLAVAGGSDLVVNLYFPDKTDLATYSHRPAEIARIAGGDRTHSHRLAGAELVEGRYVVSGVDVPAPDTMVAAAFGDSWFEGVGTTPGANRRSVDFINRRLAQGWVVNLGIAGNRLLRDEVGPHALARFDRDVLPIPALTHVLVNLGINDLVLPSELGEALPTAGDLIAGYTALAGQARQAGLRIVVATIGPFAGAGPDARTPEVIGTRREVNEWIRTAGVFDGVFDVARAVADPARPDYIRHAYDSGDGIHLNDIGAEVMAEALDLRHLTR</sequence>
<proteinExistence type="predicted"/>
<dbReference type="InterPro" id="IPR036514">
    <property type="entry name" value="SGNH_hydro_sf"/>
</dbReference>
<gene>
    <name evidence="2" type="ORF">Asi02nite_28190</name>
</gene>
<feature type="domain" description="SGNH hydrolase-type esterase" evidence="1">
    <location>
        <begin position="167"/>
        <end position="352"/>
    </location>
</feature>
<reference evidence="2 3" key="1">
    <citation type="submission" date="2021-01" db="EMBL/GenBank/DDBJ databases">
        <title>Whole genome shotgun sequence of Asanoa siamensis NBRC 107932.</title>
        <authorList>
            <person name="Komaki H."/>
            <person name="Tamura T."/>
        </authorList>
    </citation>
    <scope>NUCLEOTIDE SEQUENCE [LARGE SCALE GENOMIC DNA]</scope>
    <source>
        <strain evidence="2 3">NBRC 107932</strain>
    </source>
</reference>
<comment type="caution">
    <text evidence="2">The sequence shown here is derived from an EMBL/GenBank/DDBJ whole genome shotgun (WGS) entry which is preliminary data.</text>
</comment>
<dbReference type="PANTHER" id="PTHR43784">
    <property type="entry name" value="GDSL-LIKE LIPASE/ACYLHYDROLASE, PUTATIVE (AFU_ORTHOLOGUE AFUA_2G00820)-RELATED"/>
    <property type="match status" value="1"/>
</dbReference>
<accession>A0ABQ4CPS0</accession>
<evidence type="ECO:0000259" key="1">
    <source>
        <dbReference type="Pfam" id="PF13472"/>
    </source>
</evidence>
<protein>
    <recommendedName>
        <fullName evidence="1">SGNH hydrolase-type esterase domain-containing protein</fullName>
    </recommendedName>
</protein>
<evidence type="ECO:0000313" key="2">
    <source>
        <dbReference type="EMBL" id="GIF73301.1"/>
    </source>
</evidence>
<dbReference type="Proteomes" id="UP000604117">
    <property type="component" value="Unassembled WGS sequence"/>
</dbReference>